<feature type="compositionally biased region" description="Polar residues" evidence="1">
    <location>
        <begin position="1826"/>
        <end position="1841"/>
    </location>
</feature>
<evidence type="ECO:0000313" key="3">
    <source>
        <dbReference type="Proteomes" id="UP000886998"/>
    </source>
</evidence>
<sequence>MSEIESFSQSDDTDDDLPNLLGFVKSTPTSYKAKTLNDLFEENVTLLKDQEHDQKFQEEIKAKIETLESNRSLPDQEIPFDENALSEEETETDIAEEPVVHFFGELDKLQFFTLDDVTLLNCGFELKPNLSKQEQFLLLNENQFHKVIKYGLCDFSFSKISQLDPLVKYVLKTMSLHNDESYISACQKFMQRLFLKSYKPESIALSNKDIFMILFNYGVDAKNRVFNMPEVQEISTNSDEISFKLPKNWIFNLKIVLIILKDLINWYTFENNDMCNIIIYLLWMSLDDCLLSKNIHSELQECIALALTKFSDEYWPDMRANIAQFLMLENISLCYKWSYILKMTKFIPYTIDRGVELRKYISYSVLKRLTDEDSEILFEYSDDLFSISHLLPILESICDIEKQIQYLATKFIDIFISHLKLNSQEDYYDLSLLLKMCENSLGKNISKAQSHLIKMHSRISAMIPRENIKSVITIEENEREIFEPEMESDLEITCEMADSFSFFTPPNFQLNNSKGDFLTESSNDSSEKMVSNKAVNISENIEKDESEQTKEIINAIDLKSSDILETKRELDYGSPIFSSSILCSPHSPVINKSSDEVLTVKQNINLGQSFSKSPDQNQVVTDNGTCLNEFSYKEVNKCKTRDLKDSFKKKKPCRSKKKYKRRKKASEKIPRDEILSTMNESRSDDKFDQMSAVDFICTSSSSSHKHSRVFNYLSDILKEFNISQKKLSKSEAKLFKSGYEETSRKIQHKIRKVLRHKLSRKMYKKSKLKKESLVHNTDKRNKTSSRGNSNELSAENNVQNDLDCNKQPQDSNIFSDILEEFNISPDELSKFEAKLYKYGFKEISKEYAKNLRKCIKTKIQKKVAKRIISDKTSQPSNGFLVHYDNKLDNTSYIPAEDPNAVKAQMNVDILTNEEIKHSPSSVSDDFLEGSSIIQNKENLISNNKNKVNNIARLENKTNVMNLESVNSCVPNNNVTKNKFNIHAEKSCDDIQLLGTTSNSSQNIAVNEKSRHEMGIKNDNYFSDENPSHNTPMVINQKGYQDPKIWLLSNFIEKPDSSLDISLKNIPGILNDPIALDKEISMQDPLPCDFSIITIKNIERDHNYSSPPLNHVISKSNNDIHVDSASVSPLSNEPQNNSLDLESFKKSSAFNNLNSYEMLNKTQNISRDTVKTTVHDQNDSDKLVQLMSGALNDSETDVLKGKGLDTNDYGIIKDTRDKISPIISDNLLKEKKHKTPIINSSLSTSNTDRVTKSNSPKKSESKSKIITPKKECRRNYEIHLKGKKSSIKVKENIKTLHPETKKKTKIDPNSTVIKPKVCAESSDFSISVNTSLSKPENKLSELPRKKIMIQTNVLSVGTTNESPLTNSTPVEFSKIRIIGQKEGSGSSKGNLITSNPSYQKKKKTTSDVNVNKTNIMITPVKKSNEKGGKIFMRDKKTSNNSNNIVTNNVQEKDNRLSSFSHLNGFLDPENALNSISDQQENCSQLSNLFQPISDKATESHNEYSDSKASNDGNLLPFDHIGKKEFRLSSSSSCPDFHDLKNDSVSELSQENYDQSSLNTSESLQDNFQKPVSSRISSEDSKLDFQQNSPISVAESIHLSKEDSSAIILNSCPKDLSEKTHLYKALCATGPVIAEFQKNTKDIAAISSNLNGSCSNEAEDFVNSDGKNIPYIELSDSEDDVQILKCFDNKISTNVKNPLREEGSEFKEYKTKNLGTKNSNPELRTDVHFSLHVSIKESPSKMLEEQKSNTQTYLTGSISSQDTNAFKQSPSKAKQKTIKAHETLSTESNRMNLLDYGITYTKSPKKSADVNSSQVSCSSPKRRKLNPSPVTVKSAINTSGTSNNEDIDNIHCSSNFDSDCFIIDSGSEPQLIIID</sequence>
<feature type="compositionally biased region" description="Basic and acidic residues" evidence="1">
    <location>
        <begin position="1495"/>
        <end position="1504"/>
    </location>
</feature>
<feature type="region of interest" description="Disordered" evidence="1">
    <location>
        <begin position="1382"/>
        <end position="1405"/>
    </location>
</feature>
<feature type="compositionally biased region" description="Polar residues" evidence="1">
    <location>
        <begin position="784"/>
        <end position="794"/>
    </location>
</feature>
<feature type="region of interest" description="Disordered" evidence="1">
    <location>
        <begin position="1544"/>
        <end position="1581"/>
    </location>
</feature>
<gene>
    <name evidence="2" type="primary">AVEN_119291_1</name>
    <name evidence="2" type="ORF">TNIN_120591</name>
</gene>
<feature type="compositionally biased region" description="Polar residues" evidence="1">
    <location>
        <begin position="1807"/>
        <end position="1817"/>
    </location>
</feature>
<dbReference type="EMBL" id="BMAV01026761">
    <property type="protein sequence ID" value="GFS53190.1"/>
    <property type="molecule type" value="Genomic_DNA"/>
</dbReference>
<feature type="compositionally biased region" description="Basic residues" evidence="1">
    <location>
        <begin position="649"/>
        <end position="665"/>
    </location>
</feature>
<proteinExistence type="predicted"/>
<feature type="compositionally biased region" description="Polar residues" evidence="1">
    <location>
        <begin position="1746"/>
        <end position="1770"/>
    </location>
</feature>
<dbReference type="OrthoDB" id="6434832at2759"/>
<feature type="region of interest" description="Disordered" evidence="1">
    <location>
        <begin position="1802"/>
        <end position="1841"/>
    </location>
</feature>
<comment type="caution">
    <text evidence="2">The sequence shown here is derived from an EMBL/GenBank/DDBJ whole genome shotgun (WGS) entry which is preliminary data.</text>
</comment>
<feature type="region of interest" description="Disordered" evidence="1">
    <location>
        <begin position="1237"/>
        <end position="1267"/>
    </location>
</feature>
<reference evidence="2" key="1">
    <citation type="submission" date="2020-08" db="EMBL/GenBank/DDBJ databases">
        <title>Multicomponent nature underlies the extraordinary mechanical properties of spider dragline silk.</title>
        <authorList>
            <person name="Kono N."/>
            <person name="Nakamura H."/>
            <person name="Mori M."/>
            <person name="Yoshida Y."/>
            <person name="Ohtoshi R."/>
            <person name="Malay A.D."/>
            <person name="Moran D.A.P."/>
            <person name="Tomita M."/>
            <person name="Numata K."/>
            <person name="Arakawa K."/>
        </authorList>
    </citation>
    <scope>NUCLEOTIDE SEQUENCE</scope>
</reference>
<feature type="compositionally biased region" description="Basic and acidic residues" evidence="1">
    <location>
        <begin position="1256"/>
        <end position="1267"/>
    </location>
</feature>
<evidence type="ECO:0000256" key="1">
    <source>
        <dbReference type="SAM" id="MobiDB-lite"/>
    </source>
</evidence>
<evidence type="ECO:0000313" key="2">
    <source>
        <dbReference type="EMBL" id="GFS53190.1"/>
    </source>
</evidence>
<protein>
    <submittedName>
        <fullName evidence="2">Uncharacterized protein</fullName>
    </submittedName>
</protein>
<feature type="region of interest" description="Disordered" evidence="1">
    <location>
        <begin position="1495"/>
        <end position="1514"/>
    </location>
</feature>
<keyword evidence="3" id="KW-1185">Reference proteome</keyword>
<feature type="compositionally biased region" description="Basic and acidic residues" evidence="1">
    <location>
        <begin position="769"/>
        <end position="781"/>
    </location>
</feature>
<feature type="compositionally biased region" description="Polar residues" evidence="1">
    <location>
        <begin position="1382"/>
        <end position="1397"/>
    </location>
</feature>
<dbReference type="Proteomes" id="UP000886998">
    <property type="component" value="Unassembled WGS sequence"/>
</dbReference>
<name>A0A8X6IQF4_9ARAC</name>
<accession>A0A8X6IQF4</accession>
<feature type="region of interest" description="Disordered" evidence="1">
    <location>
        <begin position="1737"/>
        <end position="1778"/>
    </location>
</feature>
<feature type="compositionally biased region" description="Polar residues" evidence="1">
    <location>
        <begin position="1237"/>
        <end position="1247"/>
    </location>
</feature>
<feature type="region of interest" description="Disordered" evidence="1">
    <location>
        <begin position="649"/>
        <end position="668"/>
    </location>
</feature>
<feature type="region of interest" description="Disordered" evidence="1">
    <location>
        <begin position="763"/>
        <end position="794"/>
    </location>
</feature>
<organism evidence="2 3">
    <name type="scientific">Trichonephila inaurata madagascariensis</name>
    <dbReference type="NCBI Taxonomy" id="2747483"/>
    <lineage>
        <taxon>Eukaryota</taxon>
        <taxon>Metazoa</taxon>
        <taxon>Ecdysozoa</taxon>
        <taxon>Arthropoda</taxon>
        <taxon>Chelicerata</taxon>
        <taxon>Arachnida</taxon>
        <taxon>Araneae</taxon>
        <taxon>Araneomorphae</taxon>
        <taxon>Entelegynae</taxon>
        <taxon>Araneoidea</taxon>
        <taxon>Nephilidae</taxon>
        <taxon>Trichonephila</taxon>
        <taxon>Trichonephila inaurata</taxon>
    </lineage>
</organism>
<feature type="compositionally biased region" description="Polar residues" evidence="1">
    <location>
        <begin position="1544"/>
        <end position="1574"/>
    </location>
</feature>